<gene>
    <name evidence="1" type="ORF">HMPREF9372_3649</name>
</gene>
<dbReference type="EMBL" id="AFPZ01000115">
    <property type="protein sequence ID" value="EGQ20106.1"/>
    <property type="molecule type" value="Genomic_DNA"/>
</dbReference>
<dbReference type="CDD" id="cd08026">
    <property type="entry name" value="DUF326"/>
    <property type="match status" value="1"/>
</dbReference>
<dbReference type="PANTHER" id="PTHR37310">
    <property type="entry name" value="CYTOPLASMIC PROTEIN-RELATED"/>
    <property type="match status" value="1"/>
</dbReference>
<proteinExistence type="predicted"/>
<sequence length="157" mass="17827">MAQRKVICLFGVQHIKKEKGFFKEFLLFSFKTTFKGKISLIAKIAGGESMNTKYEECLKACLECLEACNVCFDACLKEDDMKMMADCIRLDRECADICAFAAQTMTRNSPFTKQILELCAEVCERCAEECAKHDHDHCQRCAESCRKCAEACRQMVA</sequence>
<name>F9DXW8_9BACL</name>
<dbReference type="Gene3D" id="1.20.1270.360">
    <property type="match status" value="1"/>
</dbReference>
<accession>F9DXW8</accession>
<dbReference type="eggNOG" id="ENOG5032SB1">
    <property type="taxonomic scope" value="Bacteria"/>
</dbReference>
<comment type="caution">
    <text evidence="1">The sequence shown here is derived from an EMBL/GenBank/DDBJ whole genome shotgun (WGS) entry which is preliminary data.</text>
</comment>
<evidence type="ECO:0000313" key="1">
    <source>
        <dbReference type="EMBL" id="EGQ20106.1"/>
    </source>
</evidence>
<evidence type="ECO:0000313" key="2">
    <source>
        <dbReference type="Proteomes" id="UP000005316"/>
    </source>
</evidence>
<dbReference type="InterPro" id="IPR044543">
    <property type="entry name" value="YHJQ-like"/>
</dbReference>
<organism evidence="1 2">
    <name type="scientific">Sporosarcina newyorkensis 2681</name>
    <dbReference type="NCBI Taxonomy" id="1027292"/>
    <lineage>
        <taxon>Bacteria</taxon>
        <taxon>Bacillati</taxon>
        <taxon>Bacillota</taxon>
        <taxon>Bacilli</taxon>
        <taxon>Bacillales</taxon>
        <taxon>Caryophanaceae</taxon>
        <taxon>Sporosarcina</taxon>
    </lineage>
</organism>
<reference evidence="1 2" key="1">
    <citation type="submission" date="2011-04" db="EMBL/GenBank/DDBJ databases">
        <authorList>
            <person name="Muzny D."/>
            <person name="Qin X."/>
            <person name="Deng J."/>
            <person name="Jiang H."/>
            <person name="Liu Y."/>
            <person name="Qu J."/>
            <person name="Song X.-Z."/>
            <person name="Zhang L."/>
            <person name="Thornton R."/>
            <person name="Coyle M."/>
            <person name="Francisco L."/>
            <person name="Jackson L."/>
            <person name="Javaid M."/>
            <person name="Korchina V."/>
            <person name="Kovar C."/>
            <person name="Mata R."/>
            <person name="Mathew T."/>
            <person name="Ngo R."/>
            <person name="Nguyen L."/>
            <person name="Nguyen N."/>
            <person name="Okwuonu G."/>
            <person name="Ongeri F."/>
            <person name="Pham C."/>
            <person name="Simmons D."/>
            <person name="Wilczek-Boney K."/>
            <person name="Hale W."/>
            <person name="Jakkamsetti A."/>
            <person name="Pham P."/>
            <person name="Ruth R."/>
            <person name="San Lucas F."/>
            <person name="Warren J."/>
            <person name="Zhang J."/>
            <person name="Zhao Z."/>
            <person name="Zhou C."/>
            <person name="Zhu D."/>
            <person name="Lee S."/>
            <person name="Bess C."/>
            <person name="Blankenburg K."/>
            <person name="Forbes L."/>
            <person name="Fu Q."/>
            <person name="Gubbala S."/>
            <person name="Hirani K."/>
            <person name="Jayaseelan J.C."/>
            <person name="Lara F."/>
            <person name="Munidasa M."/>
            <person name="Palculict T."/>
            <person name="Patil S."/>
            <person name="Pu L.-L."/>
            <person name="Saada N."/>
            <person name="Tang L."/>
            <person name="Weissenberger G."/>
            <person name="Zhu Y."/>
            <person name="Hemphill L."/>
            <person name="Shang Y."/>
            <person name="Youmans B."/>
            <person name="Ayvaz T."/>
            <person name="Ross M."/>
            <person name="Santibanez J."/>
            <person name="Aqrawi P."/>
            <person name="Gross S."/>
            <person name="Joshi V."/>
            <person name="Fowler G."/>
            <person name="Nazareth L."/>
            <person name="Reid J."/>
            <person name="Worley K."/>
            <person name="Petrosino J."/>
            <person name="Highlander S."/>
            <person name="Gibbs R."/>
        </authorList>
    </citation>
    <scope>NUCLEOTIDE SEQUENCE [LARGE SCALE GENOMIC DNA]</scope>
    <source>
        <strain evidence="1 2">2681</strain>
    </source>
</reference>
<dbReference type="Proteomes" id="UP000005316">
    <property type="component" value="Unassembled WGS sequence"/>
</dbReference>
<dbReference type="Pfam" id="PF03860">
    <property type="entry name" value="Csp"/>
    <property type="match status" value="1"/>
</dbReference>
<dbReference type="InterPro" id="IPR005560">
    <property type="entry name" value="Csp_YhjQ"/>
</dbReference>
<dbReference type="AlphaFoldDB" id="F9DXW8"/>
<protein>
    <submittedName>
        <fullName evidence="1">Protein of hypothetical function DUF326</fullName>
    </submittedName>
</protein>
<dbReference type="HOGENOM" id="CLU_142273_1_0_9"/>
<dbReference type="PANTHER" id="PTHR37310:SF1">
    <property type="entry name" value="CYTOPLASMIC PROTEIN"/>
    <property type="match status" value="1"/>
</dbReference>